<dbReference type="NCBIfam" id="TIGR01727">
    <property type="entry name" value="oligo_HPY"/>
    <property type="match status" value="1"/>
</dbReference>
<gene>
    <name evidence="10" type="ORF">H340_29826</name>
</gene>
<dbReference type="GO" id="GO:0005886">
    <property type="term" value="C:plasma membrane"/>
    <property type="evidence" value="ECO:0007669"/>
    <property type="project" value="UniProtKB-SubCell"/>
</dbReference>
<dbReference type="RefSeq" id="WP_004954507.1">
    <property type="nucleotide sequence ID" value="NZ_AORZ01000174.1"/>
</dbReference>
<dbReference type="Pfam" id="PF08352">
    <property type="entry name" value="oligo_HPY"/>
    <property type="match status" value="1"/>
</dbReference>
<evidence type="ECO:0000259" key="9">
    <source>
        <dbReference type="PROSITE" id="PS50893"/>
    </source>
</evidence>
<dbReference type="InterPro" id="IPR027417">
    <property type="entry name" value="P-loop_NTPase"/>
</dbReference>
<dbReference type="GO" id="GO:0016887">
    <property type="term" value="F:ATP hydrolysis activity"/>
    <property type="evidence" value="ECO:0007669"/>
    <property type="project" value="InterPro"/>
</dbReference>
<feature type="domain" description="ABC transporter" evidence="9">
    <location>
        <begin position="25"/>
        <end position="275"/>
    </location>
</feature>
<dbReference type="GO" id="GO:0015833">
    <property type="term" value="P:peptide transport"/>
    <property type="evidence" value="ECO:0007669"/>
    <property type="project" value="InterPro"/>
</dbReference>
<keyword evidence="5" id="KW-0547">Nucleotide-binding</keyword>
<dbReference type="PANTHER" id="PTHR43297:SF2">
    <property type="entry name" value="DIPEPTIDE TRANSPORT ATP-BINDING PROTEIN DPPD"/>
    <property type="match status" value="1"/>
</dbReference>
<keyword evidence="3" id="KW-0813">Transport</keyword>
<keyword evidence="4" id="KW-1003">Cell membrane</keyword>
<keyword evidence="6" id="KW-0067">ATP-binding</keyword>
<dbReference type="SMART" id="SM00382">
    <property type="entry name" value="AAA"/>
    <property type="match status" value="1"/>
</dbReference>
<dbReference type="STRING" id="1223523.H340_29826"/>
<organism evidence="10 11">
    <name type="scientific">Streptomyces mobaraensis (strain ATCC 29032 / DSM 40847 / JCM 4168 / NBRC 13819 / NCIMB 11159 / IPCR 16-22)</name>
    <dbReference type="NCBI Taxonomy" id="1223523"/>
    <lineage>
        <taxon>Bacteria</taxon>
        <taxon>Bacillati</taxon>
        <taxon>Actinomycetota</taxon>
        <taxon>Actinomycetes</taxon>
        <taxon>Kitasatosporales</taxon>
        <taxon>Streptomycetaceae</taxon>
        <taxon>Streptomyces</taxon>
    </lineage>
</organism>
<dbReference type="Proteomes" id="UP000011740">
    <property type="component" value="Unassembled WGS sequence"/>
</dbReference>
<feature type="compositionally biased region" description="Pro residues" evidence="8">
    <location>
        <begin position="1"/>
        <end position="21"/>
    </location>
</feature>
<dbReference type="PROSITE" id="PS50893">
    <property type="entry name" value="ABC_TRANSPORTER_2"/>
    <property type="match status" value="1"/>
</dbReference>
<feature type="region of interest" description="Disordered" evidence="8">
    <location>
        <begin position="334"/>
        <end position="414"/>
    </location>
</feature>
<dbReference type="InterPro" id="IPR013563">
    <property type="entry name" value="Oligopep_ABC_C"/>
</dbReference>
<dbReference type="InterPro" id="IPR003439">
    <property type="entry name" value="ABC_transporter-like_ATP-bd"/>
</dbReference>
<reference evidence="10 11" key="1">
    <citation type="journal article" date="2013" name="Genome Announc.">
        <title>Whole-Genome Shotgun Assembly and Analysis of the Genome of Streptomyces mobaraensis DSM 40847, a Strain for Industrial Production of Microbial Transglutaminase.</title>
        <authorList>
            <person name="Yang H."/>
            <person name="He T."/>
            <person name="Wu W."/>
            <person name="Zhu W."/>
            <person name="Lu B."/>
            <person name="Sun W."/>
        </authorList>
    </citation>
    <scope>NUCLEOTIDE SEQUENCE [LARGE SCALE GENOMIC DNA]</scope>
    <source>
        <strain evidence="10 11">DSM 40847</strain>
    </source>
</reference>
<dbReference type="PANTHER" id="PTHR43297">
    <property type="entry name" value="OLIGOPEPTIDE TRANSPORT ATP-BINDING PROTEIN APPD"/>
    <property type="match status" value="1"/>
</dbReference>
<evidence type="ECO:0000256" key="5">
    <source>
        <dbReference type="ARBA" id="ARBA00022741"/>
    </source>
</evidence>
<dbReference type="eggNOG" id="COG0444">
    <property type="taxonomic scope" value="Bacteria"/>
</dbReference>
<evidence type="ECO:0000256" key="6">
    <source>
        <dbReference type="ARBA" id="ARBA00022840"/>
    </source>
</evidence>
<evidence type="ECO:0000313" key="11">
    <source>
        <dbReference type="Proteomes" id="UP000011740"/>
    </source>
</evidence>
<dbReference type="FunFam" id="3.40.50.300:FF:000016">
    <property type="entry name" value="Oligopeptide ABC transporter ATP-binding component"/>
    <property type="match status" value="1"/>
</dbReference>
<dbReference type="Pfam" id="PF00005">
    <property type="entry name" value="ABC_tran"/>
    <property type="match status" value="1"/>
</dbReference>
<evidence type="ECO:0000256" key="1">
    <source>
        <dbReference type="ARBA" id="ARBA00004202"/>
    </source>
</evidence>
<comment type="caution">
    <text evidence="10">The sequence shown here is derived from an EMBL/GenBank/DDBJ whole genome shotgun (WGS) entry which is preliminary data.</text>
</comment>
<evidence type="ECO:0000256" key="7">
    <source>
        <dbReference type="ARBA" id="ARBA00023136"/>
    </source>
</evidence>
<dbReference type="InterPro" id="IPR050388">
    <property type="entry name" value="ABC_Ni/Peptide_Import"/>
</dbReference>
<evidence type="ECO:0000256" key="4">
    <source>
        <dbReference type="ARBA" id="ARBA00022475"/>
    </source>
</evidence>
<proteinExistence type="inferred from homology"/>
<keyword evidence="7" id="KW-0472">Membrane</keyword>
<dbReference type="CDD" id="cd03257">
    <property type="entry name" value="ABC_NikE_OppD_transporters"/>
    <property type="match status" value="1"/>
</dbReference>
<name>M3BB36_STRM1</name>
<dbReference type="SUPFAM" id="SSF52540">
    <property type="entry name" value="P-loop containing nucleoside triphosphate hydrolases"/>
    <property type="match status" value="1"/>
</dbReference>
<feature type="region of interest" description="Disordered" evidence="8">
    <location>
        <begin position="1"/>
        <end position="22"/>
    </location>
</feature>
<comment type="similarity">
    <text evidence="2">Belongs to the ABC transporter superfamily.</text>
</comment>
<protein>
    <submittedName>
        <fullName evidence="10">BldKD putative oligopeptide ABC transporter subunit</fullName>
    </submittedName>
</protein>
<dbReference type="EMBL" id="AORZ01000174">
    <property type="protein sequence ID" value="EME96769.1"/>
    <property type="molecule type" value="Genomic_DNA"/>
</dbReference>
<evidence type="ECO:0000256" key="2">
    <source>
        <dbReference type="ARBA" id="ARBA00005417"/>
    </source>
</evidence>
<dbReference type="PATRIC" id="fig|1223523.3.peg.6056"/>
<evidence type="ECO:0000256" key="3">
    <source>
        <dbReference type="ARBA" id="ARBA00022448"/>
    </source>
</evidence>
<accession>M3BB36</accession>
<dbReference type="InterPro" id="IPR003593">
    <property type="entry name" value="AAA+_ATPase"/>
</dbReference>
<evidence type="ECO:0000256" key="8">
    <source>
        <dbReference type="SAM" id="MobiDB-lite"/>
    </source>
</evidence>
<dbReference type="Gene3D" id="3.40.50.300">
    <property type="entry name" value="P-loop containing nucleotide triphosphate hydrolases"/>
    <property type="match status" value="1"/>
</dbReference>
<dbReference type="AlphaFoldDB" id="M3BB36"/>
<dbReference type="InterPro" id="IPR017871">
    <property type="entry name" value="ABC_transporter-like_CS"/>
</dbReference>
<dbReference type="GO" id="GO:0005524">
    <property type="term" value="F:ATP binding"/>
    <property type="evidence" value="ECO:0007669"/>
    <property type="project" value="UniProtKB-KW"/>
</dbReference>
<evidence type="ECO:0000313" key="10">
    <source>
        <dbReference type="EMBL" id="EME96769.1"/>
    </source>
</evidence>
<dbReference type="PROSITE" id="PS00211">
    <property type="entry name" value="ABC_TRANSPORTER_1"/>
    <property type="match status" value="1"/>
</dbReference>
<sequence length="414" mass="43546">MTPTDVAPPPGPAAAQPPPATSPFLSVHDLRVRFRTEDGVVKAVDGLSLALERGRTLGIVGESGSGKSVTALTVLGLHDPRTTEVTGRVLLDGQEVTSAPEPVLERLRGAKAAMVFQDSLTALSPYYTVGRQIAEPYRKHTGASRQAARRRAVEMLDRVGIPHAARRVDDYPHQFSGGMRQRAMIAMALVCDPELLIADEPTTALDVTVQAQILDLLKELQRETGSAIVLITHDLGVVARTADDVLVMYAGRAVERGTVREVLGDPRHPYTWGLLGSMPRLTTDPDAPLVPVPGAPPSLLAPPPGCPFHPRCAWTGEVPGDRCATERPELPAGRGAACHLPPGRRHPLFIDPPTVPKSIDPAAGPGSVDAPAGPGNIDPPTGPSSIDPPTGPSSIDPPAGPRSIDPPTGPRSEA</sequence>
<comment type="subcellular location">
    <subcellularLocation>
        <location evidence="1">Cell membrane</location>
        <topology evidence="1">Peripheral membrane protein</topology>
    </subcellularLocation>
</comment>